<accession>E3T527</accession>
<protein>
    <submittedName>
        <fullName evidence="1">Uncharacterized protein</fullName>
    </submittedName>
</protein>
<gene>
    <name evidence="1" type="ORF">crov257</name>
</gene>
<evidence type="ECO:0000313" key="1">
    <source>
        <dbReference type="EMBL" id="ADO67290.1"/>
    </source>
</evidence>
<organism evidence="1 2">
    <name type="scientific">Cafeteria roenbergensis virus (strain BV-PW1)</name>
    <name type="common">CroV</name>
    <dbReference type="NCBI Taxonomy" id="693272"/>
    <lineage>
        <taxon>Viruses</taxon>
        <taxon>Varidnaviria</taxon>
        <taxon>Bamfordvirae</taxon>
        <taxon>Nucleocytoviricota</taxon>
        <taxon>Megaviricetes</taxon>
        <taxon>Imitervirales</taxon>
        <taxon>Mimiviridae</taxon>
        <taxon>Aliimimivirinae</taxon>
        <taxon>Rheavirus</taxon>
        <taxon>Rheavirus sinusmexicani</taxon>
    </lineage>
</organism>
<dbReference type="GeneID" id="9887659"/>
<sequence>MIGINQIYTKIDVNYLLRKETKLLETVIKDTPPKYYLFCIKRCLVVLIILII</sequence>
<name>E3T527_CROVB</name>
<dbReference type="EMBL" id="GU244497">
    <property type="protein sequence ID" value="ADO67290.1"/>
    <property type="molecule type" value="Genomic_DNA"/>
</dbReference>
<dbReference type="KEGG" id="vg:9887659"/>
<reference evidence="1 2" key="1">
    <citation type="journal article" date="2010" name="Proc. Natl. Acad. Sci. U.S.A.">
        <title>Giant virus with a remarkable complement of genes infects marine zooplankton.</title>
        <authorList>
            <person name="Fischer M.G."/>
            <person name="Allen M.J."/>
            <person name="Wilson W.H."/>
            <person name="Suttle C.A."/>
        </authorList>
    </citation>
    <scope>NUCLEOTIDE SEQUENCE [LARGE SCALE GENOMIC DNA]</scope>
    <source>
        <strain evidence="1 2">BV-PW1</strain>
    </source>
</reference>
<dbReference type="Proteomes" id="UP000029781">
    <property type="component" value="Segment"/>
</dbReference>
<proteinExistence type="predicted"/>
<dbReference type="RefSeq" id="YP_003969889.1">
    <property type="nucleotide sequence ID" value="NC_014637.1"/>
</dbReference>
<evidence type="ECO:0000313" key="2">
    <source>
        <dbReference type="Proteomes" id="UP000029781"/>
    </source>
</evidence>
<organismHost>
    <name type="scientific">Cafeteria roenbergensis</name>
    <name type="common">Marine flagellate</name>
    <dbReference type="NCBI Taxonomy" id="33653"/>
</organismHost>
<keyword evidence="2" id="KW-1185">Reference proteome</keyword>